<organism evidence="1 2">
    <name type="scientific">Mycena metata</name>
    <dbReference type="NCBI Taxonomy" id="1033252"/>
    <lineage>
        <taxon>Eukaryota</taxon>
        <taxon>Fungi</taxon>
        <taxon>Dikarya</taxon>
        <taxon>Basidiomycota</taxon>
        <taxon>Agaricomycotina</taxon>
        <taxon>Agaricomycetes</taxon>
        <taxon>Agaricomycetidae</taxon>
        <taxon>Agaricales</taxon>
        <taxon>Marasmiineae</taxon>
        <taxon>Mycenaceae</taxon>
        <taxon>Mycena</taxon>
    </lineage>
</organism>
<dbReference type="AlphaFoldDB" id="A0AAD7HMZ3"/>
<reference evidence="1" key="1">
    <citation type="submission" date="2023-03" db="EMBL/GenBank/DDBJ databases">
        <title>Massive genome expansion in bonnet fungi (Mycena s.s.) driven by repeated elements and novel gene families across ecological guilds.</title>
        <authorList>
            <consortium name="Lawrence Berkeley National Laboratory"/>
            <person name="Harder C.B."/>
            <person name="Miyauchi S."/>
            <person name="Viragh M."/>
            <person name="Kuo A."/>
            <person name="Thoen E."/>
            <person name="Andreopoulos B."/>
            <person name="Lu D."/>
            <person name="Skrede I."/>
            <person name="Drula E."/>
            <person name="Henrissat B."/>
            <person name="Morin E."/>
            <person name="Kohler A."/>
            <person name="Barry K."/>
            <person name="LaButti K."/>
            <person name="Morin E."/>
            <person name="Salamov A."/>
            <person name="Lipzen A."/>
            <person name="Mereny Z."/>
            <person name="Hegedus B."/>
            <person name="Baldrian P."/>
            <person name="Stursova M."/>
            <person name="Weitz H."/>
            <person name="Taylor A."/>
            <person name="Grigoriev I.V."/>
            <person name="Nagy L.G."/>
            <person name="Martin F."/>
            <person name="Kauserud H."/>
        </authorList>
    </citation>
    <scope>NUCLEOTIDE SEQUENCE</scope>
    <source>
        <strain evidence="1">CBHHK182m</strain>
    </source>
</reference>
<proteinExistence type="predicted"/>
<evidence type="ECO:0000313" key="2">
    <source>
        <dbReference type="Proteomes" id="UP001215598"/>
    </source>
</evidence>
<keyword evidence="2" id="KW-1185">Reference proteome</keyword>
<accession>A0AAD7HMZ3</accession>
<name>A0AAD7HMZ3_9AGAR</name>
<sequence length="169" mass="18633">MIALASKGYVPREKGTLIKPLKGPKGLTKNFTLNKALIRNTGPKYASVLSKHAKRERKALGLPWCIVLILCVAEVLDVPVKHVRAVQLEGMMEAKAEIIIVRPFSADVTTRAEDPPVQGVMSVDSQGRKKRGLLFAARDSAQPSTMTTKSAIELRTKSQEDGHWLIIFF</sequence>
<protein>
    <submittedName>
        <fullName evidence="1">Uncharacterized protein</fullName>
    </submittedName>
</protein>
<dbReference type="Proteomes" id="UP001215598">
    <property type="component" value="Unassembled WGS sequence"/>
</dbReference>
<comment type="caution">
    <text evidence="1">The sequence shown here is derived from an EMBL/GenBank/DDBJ whole genome shotgun (WGS) entry which is preliminary data.</text>
</comment>
<gene>
    <name evidence="1" type="ORF">B0H16DRAFT_1472451</name>
</gene>
<dbReference type="EMBL" id="JARKIB010000203">
    <property type="protein sequence ID" value="KAJ7724408.1"/>
    <property type="molecule type" value="Genomic_DNA"/>
</dbReference>
<evidence type="ECO:0000313" key="1">
    <source>
        <dbReference type="EMBL" id="KAJ7724408.1"/>
    </source>
</evidence>